<evidence type="ECO:0000259" key="2">
    <source>
        <dbReference type="Pfam" id="PF11575"/>
    </source>
</evidence>
<dbReference type="Proteomes" id="UP000240429">
    <property type="component" value="Unassembled WGS sequence"/>
</dbReference>
<reference evidence="3 4" key="1">
    <citation type="submission" date="2018-03" db="EMBL/GenBank/DDBJ databases">
        <title>Streptomyces dioscori sp. nov., a novel endophytic actinobacterium isolated from bulbil of Dioscorea bulbifera L.</title>
        <authorList>
            <person name="Zhikuan W."/>
        </authorList>
    </citation>
    <scope>NUCLEOTIDE SEQUENCE [LARGE SCALE GENOMIC DNA]</scope>
    <source>
        <strain evidence="3 4">A217</strain>
    </source>
</reference>
<dbReference type="GO" id="GO:0051537">
    <property type="term" value="F:2 iron, 2 sulfur cluster binding"/>
    <property type="evidence" value="ECO:0007669"/>
    <property type="project" value="InterPro"/>
</dbReference>
<evidence type="ECO:0000256" key="1">
    <source>
        <dbReference type="SAM" id="MobiDB-lite"/>
    </source>
</evidence>
<evidence type="ECO:0000313" key="4">
    <source>
        <dbReference type="Proteomes" id="UP000240429"/>
    </source>
</evidence>
<sequence length="316" mass="34051">MSAPAPARSALTEAYTRMTEVFPALGVTELAPGEPAPTGDGRVGVARLAEAGPEFETYLAWDDEQVLADHGRRARPDVIASFGLHRYAWPACLLITVPWFVLRRVPRFPVQDVTFQRMPGRIAVRVGEFACLPDDPAATLPGARVVRDEEALRAEVRASVAEHLEPVLSGFGPRMRRRGRALWAMATDEVVESLHYVAGLLGEQERATRELEQLFPGTVKPYVGTAGFREVTGSNGECLPTRDRASCCFYYTLDAEDTCANCPRNTEAVRIAKLTAQSAETAETARTAETAPAAETAHAAEAARSAEAAETAAAAA</sequence>
<protein>
    <submittedName>
        <fullName evidence="3">Iron-sulfur protein</fullName>
    </submittedName>
</protein>
<dbReference type="EMBL" id="PYBJ01000007">
    <property type="protein sequence ID" value="PSM42858.1"/>
    <property type="molecule type" value="Genomic_DNA"/>
</dbReference>
<accession>A0A2P8Q9G0</accession>
<gene>
    <name evidence="3" type="ORF">C6Y14_11705</name>
</gene>
<dbReference type="RefSeq" id="WP_107016540.1">
    <property type="nucleotide sequence ID" value="NZ_KZ679041.1"/>
</dbReference>
<comment type="caution">
    <text evidence="3">The sequence shown here is derived from an EMBL/GenBank/DDBJ whole genome shotgun (WGS) entry which is preliminary data.</text>
</comment>
<name>A0A2P8Q9G0_9ACTN</name>
<keyword evidence="4" id="KW-1185">Reference proteome</keyword>
<evidence type="ECO:0000313" key="3">
    <source>
        <dbReference type="EMBL" id="PSM42858.1"/>
    </source>
</evidence>
<feature type="region of interest" description="Disordered" evidence="1">
    <location>
        <begin position="277"/>
        <end position="316"/>
    </location>
</feature>
<dbReference type="InterPro" id="IPR024726">
    <property type="entry name" value="FhuF_C"/>
</dbReference>
<dbReference type="Pfam" id="PF11575">
    <property type="entry name" value="FhuF_C"/>
    <property type="match status" value="1"/>
</dbReference>
<feature type="domain" description="Ferric siderophore reductase C-terminal" evidence="2">
    <location>
        <begin position="244"/>
        <end position="264"/>
    </location>
</feature>
<dbReference type="OrthoDB" id="5181364at2"/>
<proteinExistence type="predicted"/>
<dbReference type="AlphaFoldDB" id="A0A2P8Q9G0"/>
<organism evidence="3 4">
    <name type="scientific">Streptomyces dioscori</name>
    <dbReference type="NCBI Taxonomy" id="2109333"/>
    <lineage>
        <taxon>Bacteria</taxon>
        <taxon>Bacillati</taxon>
        <taxon>Actinomycetota</taxon>
        <taxon>Actinomycetes</taxon>
        <taxon>Kitasatosporales</taxon>
        <taxon>Streptomycetaceae</taxon>
        <taxon>Streptomyces</taxon>
        <taxon>Streptomyces aurantiacus group</taxon>
    </lineage>
</organism>